<comment type="caution">
    <text evidence="2">The sequence shown here is derived from an EMBL/GenBank/DDBJ whole genome shotgun (WGS) entry which is preliminary data.</text>
</comment>
<organism evidence="2 3">
    <name type="scientific">Shewanella surugensis</name>
    <dbReference type="NCBI Taxonomy" id="212020"/>
    <lineage>
        <taxon>Bacteria</taxon>
        <taxon>Pseudomonadati</taxon>
        <taxon>Pseudomonadota</taxon>
        <taxon>Gammaproteobacteria</taxon>
        <taxon>Alteromonadales</taxon>
        <taxon>Shewanellaceae</taxon>
        <taxon>Shewanella</taxon>
    </lineage>
</organism>
<evidence type="ECO:0000313" key="2">
    <source>
        <dbReference type="EMBL" id="MCL1124470.1"/>
    </source>
</evidence>
<dbReference type="Pfam" id="PF06966">
    <property type="entry name" value="DUF1295"/>
    <property type="match status" value="1"/>
</dbReference>
<feature type="transmembrane region" description="Helical" evidence="1">
    <location>
        <begin position="34"/>
        <end position="56"/>
    </location>
</feature>
<evidence type="ECO:0000313" key="3">
    <source>
        <dbReference type="Proteomes" id="UP001203423"/>
    </source>
</evidence>
<proteinExistence type="predicted"/>
<feature type="transmembrane region" description="Helical" evidence="1">
    <location>
        <begin position="102"/>
        <end position="125"/>
    </location>
</feature>
<name>A0ABT0LAF7_9GAMM</name>
<dbReference type="PANTHER" id="PTHR32251">
    <property type="entry name" value="3-OXO-5-ALPHA-STEROID 4-DEHYDROGENASE"/>
    <property type="match status" value="1"/>
</dbReference>
<feature type="transmembrane region" description="Helical" evidence="1">
    <location>
        <begin position="211"/>
        <end position="231"/>
    </location>
</feature>
<dbReference type="PROSITE" id="PS50244">
    <property type="entry name" value="S5A_REDUCTASE"/>
    <property type="match status" value="1"/>
</dbReference>
<gene>
    <name evidence="2" type="ORF">L2764_08270</name>
</gene>
<dbReference type="Gene3D" id="1.20.120.1630">
    <property type="match status" value="1"/>
</dbReference>
<protein>
    <submittedName>
        <fullName evidence="2">DUF1295 domain-containing protein</fullName>
    </submittedName>
</protein>
<accession>A0ABT0LAF7</accession>
<keyword evidence="1" id="KW-0812">Transmembrane</keyword>
<feature type="transmembrane region" description="Helical" evidence="1">
    <location>
        <begin position="131"/>
        <end position="152"/>
    </location>
</feature>
<dbReference type="InterPro" id="IPR010721">
    <property type="entry name" value="UstE-like"/>
</dbReference>
<keyword evidence="3" id="KW-1185">Reference proteome</keyword>
<keyword evidence="1" id="KW-1133">Transmembrane helix</keyword>
<reference evidence="2 3" key="1">
    <citation type="submission" date="2022-01" db="EMBL/GenBank/DDBJ databases">
        <title>Whole genome-based taxonomy of the Shewanellaceae.</title>
        <authorList>
            <person name="Martin-Rodriguez A.J."/>
        </authorList>
    </citation>
    <scope>NUCLEOTIDE SEQUENCE [LARGE SCALE GENOMIC DNA]</scope>
    <source>
        <strain evidence="2 3">DSM 17177</strain>
    </source>
</reference>
<dbReference type="RefSeq" id="WP_248939752.1">
    <property type="nucleotide sequence ID" value="NZ_JAKIKS010000024.1"/>
</dbReference>
<feature type="transmembrane region" description="Helical" evidence="1">
    <location>
        <begin position="62"/>
        <end position="81"/>
    </location>
</feature>
<dbReference type="EMBL" id="JAKIKS010000024">
    <property type="protein sequence ID" value="MCL1124470.1"/>
    <property type="molecule type" value="Genomic_DNA"/>
</dbReference>
<keyword evidence="1" id="KW-0472">Membrane</keyword>
<sequence length="263" mass="29527">MVESIVLSWLLVAGLMFLAWCIGLLSRNPSVIDVFWPIAILFASLMLSGGIATGVVSRLLQLLLLIWAVRLAGYLLFKRVLHRHVDKRYIYLSDAWSGSNQFGFFINFQLQGVLAVVIAMPFLFIDHHLSLNVLNGLAIIIIIIGIMAESVADTQLINAKDQAITVCNTGLWQYSRHPNYFFECLIWLGFGLAGWSASLPSSLRDESILHFSWLSLLSPVLLLFIILKITIPLTEKLSIQAKGAAYRQYQQHTSMFIPLPPKK</sequence>
<feature type="transmembrane region" description="Helical" evidence="1">
    <location>
        <begin position="6"/>
        <end position="25"/>
    </location>
</feature>
<dbReference type="Proteomes" id="UP001203423">
    <property type="component" value="Unassembled WGS sequence"/>
</dbReference>
<evidence type="ECO:0000256" key="1">
    <source>
        <dbReference type="SAM" id="Phobius"/>
    </source>
</evidence>
<feature type="transmembrane region" description="Helical" evidence="1">
    <location>
        <begin position="180"/>
        <end position="199"/>
    </location>
</feature>
<dbReference type="PANTHER" id="PTHR32251:SF23">
    <property type="entry name" value="3-OXO-5-ALPHA-STEROID 4-DEHYDROGENASE (DUF1295)"/>
    <property type="match status" value="1"/>
</dbReference>